<dbReference type="AlphaFoldDB" id="A0A450V334"/>
<organism evidence="3">
    <name type="scientific">Candidatus Kentrum eta</name>
    <dbReference type="NCBI Taxonomy" id="2126337"/>
    <lineage>
        <taxon>Bacteria</taxon>
        <taxon>Pseudomonadati</taxon>
        <taxon>Pseudomonadota</taxon>
        <taxon>Gammaproteobacteria</taxon>
        <taxon>Candidatus Kentrum</taxon>
    </lineage>
</organism>
<name>A0A450V334_9GAMM</name>
<gene>
    <name evidence="1" type="ORF">BECKH772A_GA0070896_1003013</name>
    <name evidence="2" type="ORF">BECKH772B_GA0070898_100534</name>
    <name evidence="3" type="ORF">BECKH772C_GA0070978_1002920</name>
</gene>
<dbReference type="EMBL" id="CAADFI010000053">
    <property type="protein sequence ID" value="VFJ93941.1"/>
    <property type="molecule type" value="Genomic_DNA"/>
</dbReference>
<evidence type="ECO:0000313" key="1">
    <source>
        <dbReference type="EMBL" id="VFJ91313.1"/>
    </source>
</evidence>
<accession>A0A450V334</accession>
<protein>
    <submittedName>
        <fullName evidence="3">Uncharacterized protein</fullName>
    </submittedName>
</protein>
<sequence length="171" mass="18758">MRRRRAAIRFPTQGAWEREKGCCPQNGHCRAQHQSWQRMGSTLLSDRAMNSSTQESPATEGVPPRIIFDLLCRFRRSMTMRIASPWSLTLSLGAAHGNVLRLQLICISIGCCRFYCGDLTVGCLLSGSSITPAALVSTRIGDGVGGRALCGRRIPILIRGDGIHRYADIGQ</sequence>
<proteinExistence type="predicted"/>
<evidence type="ECO:0000313" key="2">
    <source>
        <dbReference type="EMBL" id="VFJ93941.1"/>
    </source>
</evidence>
<dbReference type="EMBL" id="CAADFJ010000029">
    <property type="protein sequence ID" value="VFJ99178.1"/>
    <property type="molecule type" value="Genomic_DNA"/>
</dbReference>
<dbReference type="EMBL" id="CAADFG010000030">
    <property type="protein sequence ID" value="VFJ91313.1"/>
    <property type="molecule type" value="Genomic_DNA"/>
</dbReference>
<evidence type="ECO:0000313" key="3">
    <source>
        <dbReference type="EMBL" id="VFJ99178.1"/>
    </source>
</evidence>
<reference evidence="3" key="1">
    <citation type="submission" date="2019-02" db="EMBL/GenBank/DDBJ databases">
        <authorList>
            <person name="Gruber-Vodicka R. H."/>
            <person name="Seah K. B. B."/>
        </authorList>
    </citation>
    <scope>NUCLEOTIDE SEQUENCE</scope>
    <source>
        <strain evidence="3">BECK_SA2B12</strain>
        <strain evidence="1">BECK_SA2B15</strain>
        <strain evidence="2">BECK_SA2B20</strain>
    </source>
</reference>